<evidence type="ECO:0000313" key="8">
    <source>
        <dbReference type="Proteomes" id="UP000177740"/>
    </source>
</evidence>
<evidence type="ECO:0000256" key="1">
    <source>
        <dbReference type="ARBA" id="ARBA00009369"/>
    </source>
</evidence>
<organism evidence="7 8">
    <name type="scientific">Candidatus Nealsonbacteria bacterium RIFOXYB1_FULL_40_15</name>
    <dbReference type="NCBI Taxonomy" id="1801677"/>
    <lineage>
        <taxon>Bacteria</taxon>
        <taxon>Candidatus Nealsoniibacteriota</taxon>
    </lineage>
</organism>
<evidence type="ECO:0000256" key="5">
    <source>
        <dbReference type="SAM" id="Coils"/>
    </source>
</evidence>
<dbReference type="Gene3D" id="2.40.10.350">
    <property type="entry name" value="Rod shape-determining protein MreC, domain 2"/>
    <property type="match status" value="1"/>
</dbReference>
<dbReference type="PANTHER" id="PTHR34138">
    <property type="entry name" value="CELL SHAPE-DETERMINING PROTEIN MREC"/>
    <property type="match status" value="1"/>
</dbReference>
<gene>
    <name evidence="7" type="ORF">A2365_02475</name>
</gene>
<dbReference type="InterPro" id="IPR007221">
    <property type="entry name" value="MreC"/>
</dbReference>
<dbReference type="Proteomes" id="UP000177740">
    <property type="component" value="Unassembled WGS sequence"/>
</dbReference>
<protein>
    <recommendedName>
        <fullName evidence="2">Cell shape-determining protein MreC</fullName>
    </recommendedName>
    <alternativeName>
        <fullName evidence="4">Cell shape protein MreC</fullName>
    </alternativeName>
</protein>
<feature type="domain" description="Rod shape-determining protein MreC beta-barrel core" evidence="6">
    <location>
        <begin position="118"/>
        <end position="260"/>
    </location>
</feature>
<sequence length="263" mass="29286">MNYCRRKRKWIAPVLAVLLLIILANVFQNQVRSAFHCISNPFQASFWTAGEKSSDFIQGLSKISAIKDELDSAIQKNAELEKRILSLKNIEEENDILKRALDIDLNKKYELFPVKIISKNKDSVVLNKGSRDGLAEGMPLITEGEIILGKIAEVHQDYSRALLISDKSISFDVFIAHDGQEIPAFAEGKGNLILSLGYIPQERTVAEGDIILTSSLGGVFPKSLMVGRIKNVLRSDTDSFQSAEADLYFSLTEIKNIFAVKPL</sequence>
<dbReference type="AlphaFoldDB" id="A0A1G2ELU1"/>
<dbReference type="STRING" id="1801677.A2365_02475"/>
<evidence type="ECO:0000256" key="3">
    <source>
        <dbReference type="ARBA" id="ARBA00022960"/>
    </source>
</evidence>
<dbReference type="InterPro" id="IPR042177">
    <property type="entry name" value="Cell/Rod_1"/>
</dbReference>
<comment type="caution">
    <text evidence="7">The sequence shown here is derived from an EMBL/GenBank/DDBJ whole genome shotgun (WGS) entry which is preliminary data.</text>
</comment>
<comment type="similarity">
    <text evidence="1">Belongs to the MreC family.</text>
</comment>
<proteinExistence type="inferred from homology"/>
<dbReference type="InterPro" id="IPR042175">
    <property type="entry name" value="Cell/Rod_MreC_2"/>
</dbReference>
<dbReference type="GO" id="GO:0005886">
    <property type="term" value="C:plasma membrane"/>
    <property type="evidence" value="ECO:0007669"/>
    <property type="project" value="TreeGrafter"/>
</dbReference>
<dbReference type="PIRSF" id="PIRSF038471">
    <property type="entry name" value="MreC"/>
    <property type="match status" value="1"/>
</dbReference>
<dbReference type="Pfam" id="PF04085">
    <property type="entry name" value="MreC"/>
    <property type="match status" value="1"/>
</dbReference>
<dbReference type="InterPro" id="IPR055342">
    <property type="entry name" value="MreC_beta-barrel_core"/>
</dbReference>
<name>A0A1G2ELU1_9BACT</name>
<accession>A0A1G2ELU1</accession>
<evidence type="ECO:0000259" key="6">
    <source>
        <dbReference type="Pfam" id="PF04085"/>
    </source>
</evidence>
<dbReference type="Gene3D" id="2.40.10.340">
    <property type="entry name" value="Rod shape-determining protein MreC, domain 1"/>
    <property type="match status" value="1"/>
</dbReference>
<keyword evidence="5" id="KW-0175">Coiled coil</keyword>
<evidence type="ECO:0000256" key="4">
    <source>
        <dbReference type="ARBA" id="ARBA00032089"/>
    </source>
</evidence>
<dbReference type="PANTHER" id="PTHR34138:SF1">
    <property type="entry name" value="CELL SHAPE-DETERMINING PROTEIN MREC"/>
    <property type="match status" value="1"/>
</dbReference>
<reference evidence="7 8" key="1">
    <citation type="journal article" date="2016" name="Nat. Commun.">
        <title>Thousands of microbial genomes shed light on interconnected biogeochemical processes in an aquifer system.</title>
        <authorList>
            <person name="Anantharaman K."/>
            <person name="Brown C.T."/>
            <person name="Hug L.A."/>
            <person name="Sharon I."/>
            <person name="Castelle C.J."/>
            <person name="Probst A.J."/>
            <person name="Thomas B.C."/>
            <person name="Singh A."/>
            <person name="Wilkins M.J."/>
            <person name="Karaoz U."/>
            <person name="Brodie E.L."/>
            <person name="Williams K.H."/>
            <person name="Hubbard S.S."/>
            <person name="Banfield J.F."/>
        </authorList>
    </citation>
    <scope>NUCLEOTIDE SEQUENCE [LARGE SCALE GENOMIC DNA]</scope>
</reference>
<evidence type="ECO:0000313" key="7">
    <source>
        <dbReference type="EMBL" id="OGZ26739.1"/>
    </source>
</evidence>
<dbReference type="GO" id="GO:0008360">
    <property type="term" value="P:regulation of cell shape"/>
    <property type="evidence" value="ECO:0007669"/>
    <property type="project" value="UniProtKB-KW"/>
</dbReference>
<keyword evidence="3" id="KW-0133">Cell shape</keyword>
<evidence type="ECO:0000256" key="2">
    <source>
        <dbReference type="ARBA" id="ARBA00013855"/>
    </source>
</evidence>
<feature type="coiled-coil region" evidence="5">
    <location>
        <begin position="63"/>
        <end position="107"/>
    </location>
</feature>
<dbReference type="EMBL" id="MHMM01000017">
    <property type="protein sequence ID" value="OGZ26739.1"/>
    <property type="molecule type" value="Genomic_DNA"/>
</dbReference>